<reference evidence="3" key="1">
    <citation type="submission" date="2015-05" db="EMBL/GenBank/DDBJ databases">
        <authorList>
            <person name="Rovetto F."/>
            <person name="Cocolin L."/>
            <person name="Illeghems K."/>
            <person name="Van Nieuwerburgh F."/>
            <person name="Houf K."/>
        </authorList>
    </citation>
    <scope>NUCLEOTIDE SEQUENCE [LARGE SCALE GENOMIC DNA]</scope>
    <source>
        <strain evidence="3">DU22</strain>
    </source>
</reference>
<organism evidence="2 3">
    <name type="scientific">Aliarcobacter thereius</name>
    <dbReference type="NCBI Taxonomy" id="544718"/>
    <lineage>
        <taxon>Bacteria</taxon>
        <taxon>Pseudomonadati</taxon>
        <taxon>Campylobacterota</taxon>
        <taxon>Epsilonproteobacteria</taxon>
        <taxon>Campylobacterales</taxon>
        <taxon>Arcobacteraceae</taxon>
        <taxon>Aliarcobacter</taxon>
    </lineage>
</organism>
<keyword evidence="1" id="KW-0732">Signal</keyword>
<dbReference type="STRING" id="544718.AAX25_00596"/>
<dbReference type="RefSeq" id="WP_066185334.1">
    <property type="nucleotide sequence ID" value="NZ_LCUJ01000001.1"/>
</dbReference>
<gene>
    <name evidence="2" type="ORF">AAX29_00483</name>
</gene>
<dbReference type="OrthoDB" id="2048831at2"/>
<accession>A0A1C0BA73</accession>
<dbReference type="PATRIC" id="fig|544718.51.peg.471"/>
<evidence type="ECO:0000313" key="3">
    <source>
        <dbReference type="Proteomes" id="UP000093281"/>
    </source>
</evidence>
<name>A0A1C0BA73_9BACT</name>
<protein>
    <submittedName>
        <fullName evidence="2">Uncharacterized protein</fullName>
    </submittedName>
</protein>
<dbReference type="Proteomes" id="UP000093281">
    <property type="component" value="Unassembled WGS sequence"/>
</dbReference>
<evidence type="ECO:0000256" key="1">
    <source>
        <dbReference type="SAM" id="SignalP"/>
    </source>
</evidence>
<dbReference type="AlphaFoldDB" id="A0A1C0BA73"/>
<sequence>MLKNSFKNLLKYILVMFIGFAFTTNAFATITGNNSFATAYDIGYWQYGNYDVTHLDPNQSEAYYKFTANTGDRVYARSSYDAYTGMKIETIASNQSTVLDTGTTVMDSSSFSPFIFAKADATSNGQVFYIRVTRGSFTGDMYFTVRVFDRIKSGSGVYNFSGTASNTGNYIGGPGKDSSVIYSNLIGSSSIPTGAIVKSITTTGSQSPVQGNVWHNIQSSQTSTWYTSTISSSSNGSYNITLANNLDVARNWGFKYHTKAVGASTMSNVKATIQYEYDETLGFKP</sequence>
<feature type="chain" id="PRO_5008643549" evidence="1">
    <location>
        <begin position="29"/>
        <end position="285"/>
    </location>
</feature>
<evidence type="ECO:0000313" key="2">
    <source>
        <dbReference type="EMBL" id="OCM00479.1"/>
    </source>
</evidence>
<dbReference type="EMBL" id="LCUJ01000001">
    <property type="protein sequence ID" value="OCM00479.1"/>
    <property type="molecule type" value="Genomic_DNA"/>
</dbReference>
<feature type="signal peptide" evidence="1">
    <location>
        <begin position="1"/>
        <end position="28"/>
    </location>
</feature>
<comment type="caution">
    <text evidence="2">The sequence shown here is derived from an EMBL/GenBank/DDBJ whole genome shotgun (WGS) entry which is preliminary data.</text>
</comment>
<proteinExistence type="predicted"/>